<proteinExistence type="predicted"/>
<reference evidence="2" key="1">
    <citation type="submission" date="2021-05" db="EMBL/GenBank/DDBJ databases">
        <title>Complete genome sequence of Pseudomonas seleniipraecipitans strain D1-6.</title>
        <authorList>
            <person name="Lafi F."/>
            <person name="Eida A."/>
            <person name="Alam I."/>
            <person name="Hert H."/>
            <person name="Saad M."/>
        </authorList>
    </citation>
    <scope>NUCLEOTIDE SEQUENCE</scope>
    <source>
        <strain evidence="2">D1-6</strain>
    </source>
</reference>
<feature type="compositionally biased region" description="Basic and acidic residues" evidence="1">
    <location>
        <begin position="41"/>
        <end position="53"/>
    </location>
</feature>
<evidence type="ECO:0000256" key="1">
    <source>
        <dbReference type="SAM" id="MobiDB-lite"/>
    </source>
</evidence>
<feature type="region of interest" description="Disordered" evidence="1">
    <location>
        <begin position="41"/>
        <end position="71"/>
    </location>
</feature>
<sequence>MLQRAFRARNQQNAVARLADCSPTSLTLMTLYLPILKVTRDREPSAETHRETAETIGVEASPGQLNGHSNAFGAATTRIGASNEQSMSQHCGWVPLAIGSVQN</sequence>
<protein>
    <submittedName>
        <fullName evidence="2">Uncharacterized protein</fullName>
    </submittedName>
</protein>
<dbReference type="Proteomes" id="UP000887421">
    <property type="component" value="Chromosome"/>
</dbReference>
<name>A0ABY5J5R6_9GAMM</name>
<gene>
    <name evidence="2" type="ORF">D16iCDA_14420</name>
</gene>
<keyword evidence="3" id="KW-1185">Reference proteome</keyword>
<organism evidence="2 3">
    <name type="scientific">Phytopseudomonas seleniipraecipitans</name>
    <dbReference type="NCBI Taxonomy" id="640205"/>
    <lineage>
        <taxon>Bacteria</taxon>
        <taxon>Pseudomonadati</taxon>
        <taxon>Pseudomonadota</taxon>
        <taxon>Gammaproteobacteria</taxon>
        <taxon>Pseudomonadales</taxon>
        <taxon>Pseudomonadaceae</taxon>
        <taxon>Phytopseudomonas</taxon>
    </lineage>
</organism>
<evidence type="ECO:0000313" key="3">
    <source>
        <dbReference type="Proteomes" id="UP000887421"/>
    </source>
</evidence>
<dbReference type="RefSeq" id="WP_164090888.1">
    <property type="nucleotide sequence ID" value="NZ_CP076114.1"/>
</dbReference>
<evidence type="ECO:0000313" key="2">
    <source>
        <dbReference type="EMBL" id="UUD62891.1"/>
    </source>
</evidence>
<accession>A0ABY5J5R6</accession>
<dbReference type="EMBL" id="CP076114">
    <property type="protein sequence ID" value="UUD62891.1"/>
    <property type="molecule type" value="Genomic_DNA"/>
</dbReference>